<dbReference type="AlphaFoldDB" id="A0AAV0B6W6"/>
<reference evidence="3" key="1">
    <citation type="submission" date="2022-06" db="EMBL/GenBank/DDBJ databases">
        <authorList>
            <consortium name="SYNGENTA / RWTH Aachen University"/>
        </authorList>
    </citation>
    <scope>NUCLEOTIDE SEQUENCE</scope>
</reference>
<feature type="compositionally biased region" description="Polar residues" evidence="1">
    <location>
        <begin position="60"/>
        <end position="71"/>
    </location>
</feature>
<dbReference type="Proteomes" id="UP001153365">
    <property type="component" value="Unassembled WGS sequence"/>
</dbReference>
<feature type="compositionally biased region" description="Low complexity" evidence="1">
    <location>
        <begin position="1"/>
        <end position="12"/>
    </location>
</feature>
<organism evidence="3 4">
    <name type="scientific">Phakopsora pachyrhizi</name>
    <name type="common">Asian soybean rust disease fungus</name>
    <dbReference type="NCBI Taxonomy" id="170000"/>
    <lineage>
        <taxon>Eukaryota</taxon>
        <taxon>Fungi</taxon>
        <taxon>Dikarya</taxon>
        <taxon>Basidiomycota</taxon>
        <taxon>Pucciniomycotina</taxon>
        <taxon>Pucciniomycetes</taxon>
        <taxon>Pucciniales</taxon>
        <taxon>Phakopsoraceae</taxon>
        <taxon>Phakopsora</taxon>
    </lineage>
</organism>
<comment type="caution">
    <text evidence="3">The sequence shown here is derived from an EMBL/GenBank/DDBJ whole genome shotgun (WGS) entry which is preliminary data.</text>
</comment>
<feature type="compositionally biased region" description="Basic and acidic residues" evidence="1">
    <location>
        <begin position="13"/>
        <end position="27"/>
    </location>
</feature>
<dbReference type="Pfam" id="PF07956">
    <property type="entry name" value="DUF1690"/>
    <property type="match status" value="1"/>
</dbReference>
<evidence type="ECO:0000313" key="2">
    <source>
        <dbReference type="EMBL" id="CAH7672272.1"/>
    </source>
</evidence>
<evidence type="ECO:0000256" key="1">
    <source>
        <dbReference type="SAM" id="MobiDB-lite"/>
    </source>
</evidence>
<dbReference type="InterPro" id="IPR012471">
    <property type="entry name" value="DUF1690"/>
</dbReference>
<dbReference type="EMBL" id="CALTRL010003814">
    <property type="protein sequence ID" value="CAH7682030.1"/>
    <property type="molecule type" value="Genomic_DNA"/>
</dbReference>
<protein>
    <submittedName>
        <fullName evidence="3">Uncharacterized protein</fullName>
    </submittedName>
</protein>
<feature type="compositionally biased region" description="Polar residues" evidence="1">
    <location>
        <begin position="34"/>
        <end position="52"/>
    </location>
</feature>
<feature type="region of interest" description="Disordered" evidence="1">
    <location>
        <begin position="93"/>
        <end position="114"/>
    </location>
</feature>
<evidence type="ECO:0000313" key="4">
    <source>
        <dbReference type="Proteomes" id="UP001153365"/>
    </source>
</evidence>
<proteinExistence type="predicted"/>
<accession>A0AAV0B6W6</accession>
<keyword evidence="4" id="KW-1185">Reference proteome</keyword>
<dbReference type="EMBL" id="CALTRL010001378">
    <property type="protein sequence ID" value="CAH7672272.1"/>
    <property type="molecule type" value="Genomic_DNA"/>
</dbReference>
<feature type="region of interest" description="Disordered" evidence="1">
    <location>
        <begin position="1"/>
        <end position="71"/>
    </location>
</feature>
<gene>
    <name evidence="3" type="ORF">PPACK8108_LOCUS14725</name>
    <name evidence="2" type="ORF">PPACK8108_LOCUS7080</name>
</gene>
<sequence length="192" mass="22217">MGNNSSKGSKSSSKSDSRKEIEMRLEGEGEQVYFNPTSPVQLQKNLVDQLSEVSDGPPNLNRQTSLDSSIQKRIRSDLENLKRLEEELDEKLQKTFKGQGKQQDKDSNSVDGERFDSNELMKDLKSLREKIDQHRLRRSKDDTTLADIKSSRSKIIQCLSENRDRPLNCVEEVNQFKRVVKRFEYDYISSIQ</sequence>
<feature type="compositionally biased region" description="Basic and acidic residues" evidence="1">
    <location>
        <begin position="102"/>
        <end position="114"/>
    </location>
</feature>
<evidence type="ECO:0000313" key="3">
    <source>
        <dbReference type="EMBL" id="CAH7682030.1"/>
    </source>
</evidence>
<name>A0AAV0B6W6_PHAPC</name>